<organism evidence="2 3">
    <name type="scientific">Nostocoides japonicum T1-X7</name>
    <dbReference type="NCBI Taxonomy" id="1194083"/>
    <lineage>
        <taxon>Bacteria</taxon>
        <taxon>Bacillati</taxon>
        <taxon>Actinomycetota</taxon>
        <taxon>Actinomycetes</taxon>
        <taxon>Micrococcales</taxon>
        <taxon>Intrasporangiaceae</taxon>
        <taxon>Nostocoides</taxon>
    </lineage>
</organism>
<feature type="transmembrane region" description="Helical" evidence="1">
    <location>
        <begin position="20"/>
        <end position="40"/>
    </location>
</feature>
<accession>A0A077LTV0</accession>
<protein>
    <submittedName>
        <fullName evidence="2">Uncharacterized protein</fullName>
    </submittedName>
</protein>
<proteinExistence type="predicted"/>
<name>A0A077LTV0_9MICO</name>
<gene>
    <name evidence="2" type="ORF">BN12_10084</name>
</gene>
<evidence type="ECO:0000313" key="2">
    <source>
        <dbReference type="EMBL" id="CCH75937.1"/>
    </source>
</evidence>
<evidence type="ECO:0000313" key="3">
    <source>
        <dbReference type="Proteomes" id="UP000035721"/>
    </source>
</evidence>
<feature type="transmembrane region" description="Helical" evidence="1">
    <location>
        <begin position="46"/>
        <end position="69"/>
    </location>
</feature>
<keyword evidence="1" id="KW-1133">Transmembrane helix</keyword>
<evidence type="ECO:0000256" key="1">
    <source>
        <dbReference type="SAM" id="Phobius"/>
    </source>
</evidence>
<feature type="transmembrane region" description="Helical" evidence="1">
    <location>
        <begin position="115"/>
        <end position="136"/>
    </location>
</feature>
<dbReference type="Proteomes" id="UP000035721">
    <property type="component" value="Unassembled WGS sequence"/>
</dbReference>
<sequence>MDDRDLARLAGAQTTPAARWIAGALTPANVVLALMAYLAVKYADSLGAAAAWWMAALVLVVGVPYLILYRALRKGTASDRQVVQRSQRPVLMASAATAVTIALVVLNVAGAPRPLVWLILAMICGLVAMALTTLVWKASMHLAVAAGAAAVLAIENNVAGLAAALFLPLLAWARWRDGRHSMAQLIGGAVIGAVVAGVVYGLLR</sequence>
<dbReference type="AlphaFoldDB" id="A0A077LTV0"/>
<feature type="transmembrane region" description="Helical" evidence="1">
    <location>
        <begin position="182"/>
        <end position="203"/>
    </location>
</feature>
<comment type="caution">
    <text evidence="2">The sequence shown here is derived from an EMBL/GenBank/DDBJ whole genome shotgun (WGS) entry which is preliminary data.</text>
</comment>
<dbReference type="EMBL" id="CAJB01000001">
    <property type="protein sequence ID" value="CCH75937.1"/>
    <property type="molecule type" value="Genomic_DNA"/>
</dbReference>
<keyword evidence="1" id="KW-0472">Membrane</keyword>
<feature type="transmembrane region" description="Helical" evidence="1">
    <location>
        <begin position="143"/>
        <end position="170"/>
    </location>
</feature>
<dbReference type="STRING" id="1194083.BN12_10084"/>
<feature type="transmembrane region" description="Helical" evidence="1">
    <location>
        <begin position="90"/>
        <end position="109"/>
    </location>
</feature>
<keyword evidence="3" id="KW-1185">Reference proteome</keyword>
<keyword evidence="1" id="KW-0812">Transmembrane</keyword>
<reference evidence="2 3" key="1">
    <citation type="journal article" date="2013" name="ISME J.">
        <title>A metabolic model for members of the genus Tetrasphaera involved in enhanced biological phosphorus removal.</title>
        <authorList>
            <person name="Kristiansen R."/>
            <person name="Nguyen H.T.T."/>
            <person name="Saunders A.M."/>
            <person name="Nielsen J.L."/>
            <person name="Wimmer R."/>
            <person name="Le V.Q."/>
            <person name="McIlroy S.J."/>
            <person name="Petrovski S."/>
            <person name="Seviour R.J."/>
            <person name="Calteau A."/>
            <person name="Nielsen K.L."/>
            <person name="Nielsen P.H."/>
        </authorList>
    </citation>
    <scope>NUCLEOTIDE SEQUENCE [LARGE SCALE GENOMIC DNA]</scope>
    <source>
        <strain evidence="2 3">T1-X7</strain>
    </source>
</reference>